<dbReference type="Gene3D" id="1.20.1280.50">
    <property type="match status" value="1"/>
</dbReference>
<protein>
    <recommendedName>
        <fullName evidence="1">F-box domain-containing protein</fullName>
    </recommendedName>
</protein>
<evidence type="ECO:0000259" key="1">
    <source>
        <dbReference type="PROSITE" id="PS50181"/>
    </source>
</evidence>
<reference evidence="2" key="1">
    <citation type="submission" date="2025-08" db="UniProtKB">
        <authorList>
            <consortium name="Ensembl"/>
        </authorList>
    </citation>
    <scope>IDENTIFICATION</scope>
</reference>
<feature type="domain" description="F-box" evidence="1">
    <location>
        <begin position="9"/>
        <end position="55"/>
    </location>
</feature>
<organism evidence="2 3">
    <name type="scientific">Kryptolebias marmoratus</name>
    <name type="common">Mangrove killifish</name>
    <name type="synonym">Rivulus marmoratus</name>
    <dbReference type="NCBI Taxonomy" id="37003"/>
    <lineage>
        <taxon>Eukaryota</taxon>
        <taxon>Metazoa</taxon>
        <taxon>Chordata</taxon>
        <taxon>Craniata</taxon>
        <taxon>Vertebrata</taxon>
        <taxon>Euteleostomi</taxon>
        <taxon>Actinopterygii</taxon>
        <taxon>Neopterygii</taxon>
        <taxon>Teleostei</taxon>
        <taxon>Neoteleostei</taxon>
        <taxon>Acanthomorphata</taxon>
        <taxon>Ovalentaria</taxon>
        <taxon>Atherinomorphae</taxon>
        <taxon>Cyprinodontiformes</taxon>
        <taxon>Rivulidae</taxon>
        <taxon>Kryptolebias</taxon>
    </lineage>
</organism>
<dbReference type="PROSITE" id="PS50181">
    <property type="entry name" value="FBOX"/>
    <property type="match status" value="1"/>
</dbReference>
<dbReference type="Pfam" id="PF12937">
    <property type="entry name" value="F-box-like"/>
    <property type="match status" value="1"/>
</dbReference>
<dbReference type="GeneTree" id="ENSGT00530000069038"/>
<evidence type="ECO:0000313" key="3">
    <source>
        <dbReference type="Proteomes" id="UP000264800"/>
    </source>
</evidence>
<dbReference type="Proteomes" id="UP000264800">
    <property type="component" value="Unplaced"/>
</dbReference>
<evidence type="ECO:0000313" key="2">
    <source>
        <dbReference type="Ensembl" id="ENSKMAP00000027061.1"/>
    </source>
</evidence>
<sequence>MRGKNMPPSASSVHFPPEVWNHIFGYLSVSEKCSVRACCKYFKKLIDHWSLWKDWTVVLSYGNGPYSCRFWDTLRRRKVSSVVMRSTKAKHWSVLSGTLPALSSVVVEALSPQSESFNLTSGFPHLTRLALRNVSLLLDANMGSKLHRLTHLSMCGVTVKPNSDLFLCLPYLRSLTSLVCHNADLFRKGVRVVDTLVALLPELKHLSLSAKYTCPQVGGPGLGTASSLSSLELIDCSTRPLPEDTLSAIPSLKSLSVFYKSSLQESLEMSAGLASLRNWLGRLTKLSSLTVVKGLPVSSYVASIPAGVTSLALVVPGLSSKDLVAVATQVPNLLHLHIDPWPSHLGAHTARIPELFPKLRSLRLRQEHVPEEDFLCLHQLQDLQCLEILDRGRNLSGLIEKFQALTKHRVQVVTSSQRDMFVCPCVSLELSS</sequence>
<keyword evidence="3" id="KW-1185">Reference proteome</keyword>
<reference evidence="2" key="2">
    <citation type="submission" date="2025-09" db="UniProtKB">
        <authorList>
            <consortium name="Ensembl"/>
        </authorList>
    </citation>
    <scope>IDENTIFICATION</scope>
</reference>
<dbReference type="SMART" id="SM00256">
    <property type="entry name" value="FBOX"/>
    <property type="match status" value="1"/>
</dbReference>
<accession>A0A3Q3BCP6</accession>
<dbReference type="SUPFAM" id="SSF52047">
    <property type="entry name" value="RNI-like"/>
    <property type="match status" value="1"/>
</dbReference>
<dbReference type="InterPro" id="IPR036047">
    <property type="entry name" value="F-box-like_dom_sf"/>
</dbReference>
<dbReference type="InterPro" id="IPR001810">
    <property type="entry name" value="F-box_dom"/>
</dbReference>
<dbReference type="OMA" id="HIDPWPS"/>
<dbReference type="STRING" id="37003.ENSKMAP00000027061"/>
<dbReference type="SUPFAM" id="SSF81383">
    <property type="entry name" value="F-box domain"/>
    <property type="match status" value="1"/>
</dbReference>
<dbReference type="Ensembl" id="ENSKMAT00000027400.1">
    <property type="protein sequence ID" value="ENSKMAP00000027061.1"/>
    <property type="gene ID" value="ENSKMAG00000020077.1"/>
</dbReference>
<dbReference type="InterPro" id="IPR032675">
    <property type="entry name" value="LRR_dom_sf"/>
</dbReference>
<proteinExistence type="predicted"/>
<name>A0A3Q3BCP6_KRYMA</name>
<dbReference type="AlphaFoldDB" id="A0A3Q3BCP6"/>
<dbReference type="Gene3D" id="3.80.10.10">
    <property type="entry name" value="Ribonuclease Inhibitor"/>
    <property type="match status" value="1"/>
</dbReference>